<protein>
    <submittedName>
        <fullName evidence="1">Uncharacterized protein</fullName>
    </submittedName>
</protein>
<sequence length="66" mass="7680">MPTLVYIHGSLDYLWTVHHCVYYGDIWCSSVHIVEDCLLTASEDRATKTQPLLGLLYRRLLRPAFQ</sequence>
<gene>
    <name evidence="1" type="ORF">GE061_014974</name>
</gene>
<evidence type="ECO:0000313" key="1">
    <source>
        <dbReference type="EMBL" id="KAF6209229.1"/>
    </source>
</evidence>
<dbReference type="Proteomes" id="UP000466442">
    <property type="component" value="Unassembled WGS sequence"/>
</dbReference>
<dbReference type="EMBL" id="WIXP02000006">
    <property type="protein sequence ID" value="KAF6209229.1"/>
    <property type="molecule type" value="Genomic_DNA"/>
</dbReference>
<accession>A0A8S9XKT6</accession>
<comment type="caution">
    <text evidence="1">The sequence shown here is derived from an EMBL/GenBank/DDBJ whole genome shotgun (WGS) entry which is preliminary data.</text>
</comment>
<organism evidence="1 2">
    <name type="scientific">Apolygus lucorum</name>
    <name type="common">Small green plant bug</name>
    <name type="synonym">Lygocoris lucorum</name>
    <dbReference type="NCBI Taxonomy" id="248454"/>
    <lineage>
        <taxon>Eukaryota</taxon>
        <taxon>Metazoa</taxon>
        <taxon>Ecdysozoa</taxon>
        <taxon>Arthropoda</taxon>
        <taxon>Hexapoda</taxon>
        <taxon>Insecta</taxon>
        <taxon>Pterygota</taxon>
        <taxon>Neoptera</taxon>
        <taxon>Paraneoptera</taxon>
        <taxon>Hemiptera</taxon>
        <taxon>Heteroptera</taxon>
        <taxon>Panheteroptera</taxon>
        <taxon>Cimicomorpha</taxon>
        <taxon>Miridae</taxon>
        <taxon>Mirini</taxon>
        <taxon>Apolygus</taxon>
    </lineage>
</organism>
<dbReference type="AlphaFoldDB" id="A0A8S9XKT6"/>
<proteinExistence type="predicted"/>
<reference evidence="1" key="1">
    <citation type="journal article" date="2021" name="Mol. Ecol. Resour.">
        <title>Apolygus lucorum genome provides insights into omnivorousness and mesophyll feeding.</title>
        <authorList>
            <person name="Liu Y."/>
            <person name="Liu H."/>
            <person name="Wang H."/>
            <person name="Huang T."/>
            <person name="Liu B."/>
            <person name="Yang B."/>
            <person name="Yin L."/>
            <person name="Li B."/>
            <person name="Zhang Y."/>
            <person name="Zhang S."/>
            <person name="Jiang F."/>
            <person name="Zhang X."/>
            <person name="Ren Y."/>
            <person name="Wang B."/>
            <person name="Wang S."/>
            <person name="Lu Y."/>
            <person name="Wu K."/>
            <person name="Fan W."/>
            <person name="Wang G."/>
        </authorList>
    </citation>
    <scope>NUCLEOTIDE SEQUENCE</scope>
    <source>
        <strain evidence="1">12Hb</strain>
    </source>
</reference>
<keyword evidence="2" id="KW-1185">Reference proteome</keyword>
<name>A0A8S9XKT6_APOLU</name>
<evidence type="ECO:0000313" key="2">
    <source>
        <dbReference type="Proteomes" id="UP000466442"/>
    </source>
</evidence>